<gene>
    <name evidence="10" type="ORF">AYBTSS11_LOCUS13645</name>
</gene>
<name>A0AA86SAB1_9FABA</name>
<accession>A0AA86SAB1</accession>
<evidence type="ECO:0000256" key="3">
    <source>
        <dbReference type="ARBA" id="ARBA00022833"/>
    </source>
</evidence>
<evidence type="ECO:0000256" key="8">
    <source>
        <dbReference type="RuleBase" id="RU367043"/>
    </source>
</evidence>
<comment type="function">
    <text evidence="8">Mitochondrial intermembrane chaperone that participates in the import and insertion of some multi-pass transmembrane proteins into the mitochondrial inner membrane. Also required for the transfer of beta-barrel precursors from the TOM complex to the sorting and assembly machinery (SAM complex) of the outer membrane. Acts as a chaperone-like protein that protects the hydrophobic precursors from aggregation and guide them through the mitochondrial intermembrane space.</text>
</comment>
<keyword evidence="7 8" id="KW-1015">Disulfide bond</keyword>
<dbReference type="SUPFAM" id="SSF144122">
    <property type="entry name" value="Tim10-like"/>
    <property type="match status" value="1"/>
</dbReference>
<evidence type="ECO:0000313" key="11">
    <source>
        <dbReference type="Proteomes" id="UP001189624"/>
    </source>
</evidence>
<evidence type="ECO:0000256" key="5">
    <source>
        <dbReference type="ARBA" id="ARBA00023010"/>
    </source>
</evidence>
<keyword evidence="8" id="KW-0472">Membrane</keyword>
<keyword evidence="5 8" id="KW-0811">Translocation</keyword>
<comment type="similarity">
    <text evidence="8">Belongs to the small Tim family.</text>
</comment>
<proteinExistence type="inferred from homology"/>
<protein>
    <recommendedName>
        <fullName evidence="8">Mitochondrial import inner membrane translocase subunit</fullName>
    </recommendedName>
</protein>
<dbReference type="Proteomes" id="UP001189624">
    <property type="component" value="Chromosome 4"/>
</dbReference>
<dbReference type="Gene3D" id="1.10.287.810">
    <property type="entry name" value="Mitochondrial import inner membrane translocase subunit tim13 like domains"/>
    <property type="match status" value="1"/>
</dbReference>
<dbReference type="Gramene" id="rna-AYBTSS11_LOCUS13645">
    <property type="protein sequence ID" value="CAJ1949282.1"/>
    <property type="gene ID" value="gene-AYBTSS11_LOCUS13645"/>
</dbReference>
<keyword evidence="8" id="KW-0143">Chaperone</keyword>
<evidence type="ECO:0000259" key="9">
    <source>
        <dbReference type="Pfam" id="PF02953"/>
    </source>
</evidence>
<keyword evidence="1 8" id="KW-0813">Transport</keyword>
<evidence type="ECO:0000256" key="1">
    <source>
        <dbReference type="ARBA" id="ARBA00022448"/>
    </source>
</evidence>
<dbReference type="InterPro" id="IPR035427">
    <property type="entry name" value="Tim10-like_dom_sf"/>
</dbReference>
<sequence>MDKKIISDLDNFPEEEKQRMSTIVEQIQLRDSLRMYNSLVENCFKECVNTFYRKSLTKQEETCVYRCAQKFMRLSTQVGLRFSDLNQEASTTDKPIFE</sequence>
<keyword evidence="4 8" id="KW-0653">Protein transport</keyword>
<organism evidence="10 11">
    <name type="scientific">Sphenostylis stenocarpa</name>
    <dbReference type="NCBI Taxonomy" id="92480"/>
    <lineage>
        <taxon>Eukaryota</taxon>
        <taxon>Viridiplantae</taxon>
        <taxon>Streptophyta</taxon>
        <taxon>Embryophyta</taxon>
        <taxon>Tracheophyta</taxon>
        <taxon>Spermatophyta</taxon>
        <taxon>Magnoliopsida</taxon>
        <taxon>eudicotyledons</taxon>
        <taxon>Gunneridae</taxon>
        <taxon>Pentapetalae</taxon>
        <taxon>rosids</taxon>
        <taxon>fabids</taxon>
        <taxon>Fabales</taxon>
        <taxon>Fabaceae</taxon>
        <taxon>Papilionoideae</taxon>
        <taxon>50 kb inversion clade</taxon>
        <taxon>NPAAA clade</taxon>
        <taxon>indigoferoid/millettioid clade</taxon>
        <taxon>Phaseoleae</taxon>
        <taxon>Sphenostylis</taxon>
    </lineage>
</organism>
<reference evidence="10" key="1">
    <citation type="submission" date="2023-10" db="EMBL/GenBank/DDBJ databases">
        <authorList>
            <person name="Domelevo Entfellner J.-B."/>
        </authorList>
    </citation>
    <scope>NUCLEOTIDE SEQUENCE</scope>
</reference>
<evidence type="ECO:0000256" key="2">
    <source>
        <dbReference type="ARBA" id="ARBA00022723"/>
    </source>
</evidence>
<dbReference type="Pfam" id="PF02953">
    <property type="entry name" value="zf-Tim10_DDP"/>
    <property type="match status" value="1"/>
</dbReference>
<dbReference type="GO" id="GO:0015031">
    <property type="term" value="P:protein transport"/>
    <property type="evidence" value="ECO:0007669"/>
    <property type="project" value="UniProtKB-KW"/>
</dbReference>
<evidence type="ECO:0000313" key="10">
    <source>
        <dbReference type="EMBL" id="CAJ1949282.1"/>
    </source>
</evidence>
<comment type="subcellular location">
    <subcellularLocation>
        <location evidence="8">Mitochondrion inner membrane</location>
        <topology evidence="8">Peripheral membrane protein</topology>
        <orientation evidence="8">Intermembrane side</orientation>
    </subcellularLocation>
</comment>
<dbReference type="GO" id="GO:0005743">
    <property type="term" value="C:mitochondrial inner membrane"/>
    <property type="evidence" value="ECO:0007669"/>
    <property type="project" value="UniProtKB-SubCell"/>
</dbReference>
<comment type="domain">
    <text evidence="8">The twin CX3C motif contains 4 conserved Cys residues that form 2 disulfide bonds in the mitochondrial intermembrane space.</text>
</comment>
<evidence type="ECO:0000256" key="4">
    <source>
        <dbReference type="ARBA" id="ARBA00022927"/>
    </source>
</evidence>
<feature type="domain" description="Tim10-like" evidence="9">
    <location>
        <begin position="23"/>
        <end position="83"/>
    </location>
</feature>
<keyword evidence="3" id="KW-0862">Zinc</keyword>
<dbReference type="InterPro" id="IPR004217">
    <property type="entry name" value="Tim10-like"/>
</dbReference>
<evidence type="ECO:0000256" key="7">
    <source>
        <dbReference type="ARBA" id="ARBA00023157"/>
    </source>
</evidence>
<dbReference type="PANTHER" id="PTHR13172">
    <property type="entry name" value="MITOCHONDRIAL IMPORT INNER MEMBRANE TRANSLOCASE SUBUNIT TIM9B"/>
    <property type="match status" value="1"/>
</dbReference>
<keyword evidence="11" id="KW-1185">Reference proteome</keyword>
<dbReference type="GO" id="GO:0046872">
    <property type="term" value="F:metal ion binding"/>
    <property type="evidence" value="ECO:0007669"/>
    <property type="project" value="UniProtKB-KW"/>
</dbReference>
<comment type="subunit">
    <text evidence="8">Heterohexamer.</text>
</comment>
<dbReference type="InterPro" id="IPR050673">
    <property type="entry name" value="Mito_inner_translocase_sub"/>
</dbReference>
<keyword evidence="6 8" id="KW-0496">Mitochondrion</keyword>
<dbReference type="EMBL" id="OY731401">
    <property type="protein sequence ID" value="CAJ1949282.1"/>
    <property type="molecule type" value="Genomic_DNA"/>
</dbReference>
<keyword evidence="8" id="KW-0999">Mitochondrion inner membrane</keyword>
<dbReference type="AlphaFoldDB" id="A0AA86SAB1"/>
<keyword evidence="2" id="KW-0479">Metal-binding</keyword>
<evidence type="ECO:0000256" key="6">
    <source>
        <dbReference type="ARBA" id="ARBA00023128"/>
    </source>
</evidence>